<gene>
    <name evidence="2" type="ORF">SAMN02745941_00936</name>
</gene>
<proteinExistence type="predicted"/>
<feature type="domain" description="DUF6440" evidence="1">
    <location>
        <begin position="11"/>
        <end position="59"/>
    </location>
</feature>
<name>A0A1M5W5J1_9CLOT</name>
<dbReference type="Pfam" id="PF20037">
    <property type="entry name" value="DUF6440"/>
    <property type="match status" value="1"/>
</dbReference>
<dbReference type="AlphaFoldDB" id="A0A1M5W5J1"/>
<dbReference type="Proteomes" id="UP000184241">
    <property type="component" value="Unassembled WGS sequence"/>
</dbReference>
<evidence type="ECO:0000259" key="1">
    <source>
        <dbReference type="Pfam" id="PF20037"/>
    </source>
</evidence>
<protein>
    <recommendedName>
        <fullName evidence="1">DUF6440 domain-containing protein</fullName>
    </recommendedName>
</protein>
<reference evidence="2 3" key="1">
    <citation type="submission" date="2016-11" db="EMBL/GenBank/DDBJ databases">
        <authorList>
            <person name="Jaros S."/>
            <person name="Januszkiewicz K."/>
            <person name="Wedrychowicz H."/>
        </authorList>
    </citation>
    <scope>NUCLEOTIDE SEQUENCE [LARGE SCALE GENOMIC DNA]</scope>
    <source>
        <strain evidence="2 3">DSM 6191</strain>
    </source>
</reference>
<accession>A0A1M5W5J1</accession>
<dbReference type="EMBL" id="FQXU01000004">
    <property type="protein sequence ID" value="SHH82698.1"/>
    <property type="molecule type" value="Genomic_DNA"/>
</dbReference>
<sequence length="59" mass="6451">MFGGKSNADDRFQVIYKENGLSACKIIVDKETGVQYLFTHEGYAGGLTVLVDKEGNPLI</sequence>
<evidence type="ECO:0000313" key="2">
    <source>
        <dbReference type="EMBL" id="SHH82698.1"/>
    </source>
</evidence>
<dbReference type="InterPro" id="IPR045515">
    <property type="entry name" value="DUF6440"/>
</dbReference>
<evidence type="ECO:0000313" key="3">
    <source>
        <dbReference type="Proteomes" id="UP000184241"/>
    </source>
</evidence>
<dbReference type="RefSeq" id="WP_073017214.1">
    <property type="nucleotide sequence ID" value="NZ_FQXU01000004.1"/>
</dbReference>
<organism evidence="2 3">
    <name type="scientific">Clostridium intestinale DSM 6191</name>
    <dbReference type="NCBI Taxonomy" id="1121320"/>
    <lineage>
        <taxon>Bacteria</taxon>
        <taxon>Bacillati</taxon>
        <taxon>Bacillota</taxon>
        <taxon>Clostridia</taxon>
        <taxon>Eubacteriales</taxon>
        <taxon>Clostridiaceae</taxon>
        <taxon>Clostridium</taxon>
    </lineage>
</organism>